<accession>A0A9D4UV63</accession>
<evidence type="ECO:0000313" key="1">
    <source>
        <dbReference type="EMBL" id="KAI5074614.1"/>
    </source>
</evidence>
<organism evidence="1 2">
    <name type="scientific">Adiantum capillus-veneris</name>
    <name type="common">Maidenhair fern</name>
    <dbReference type="NCBI Taxonomy" id="13818"/>
    <lineage>
        <taxon>Eukaryota</taxon>
        <taxon>Viridiplantae</taxon>
        <taxon>Streptophyta</taxon>
        <taxon>Embryophyta</taxon>
        <taxon>Tracheophyta</taxon>
        <taxon>Polypodiopsida</taxon>
        <taxon>Polypodiidae</taxon>
        <taxon>Polypodiales</taxon>
        <taxon>Pteridineae</taxon>
        <taxon>Pteridaceae</taxon>
        <taxon>Vittarioideae</taxon>
        <taxon>Adiantum</taxon>
    </lineage>
</organism>
<sequence length="77" mass="8998">MDPRTDLLVKRTTWVCTAVVAYLAITADYGPGENVQTALKRSLNNLQQWFWTPSNKEMEELERRKQLLAERTDRKDS</sequence>
<gene>
    <name evidence="1" type="ORF">GOP47_0010575</name>
</gene>
<protein>
    <submittedName>
        <fullName evidence="1">Uncharacterized protein</fullName>
    </submittedName>
</protein>
<keyword evidence="2" id="KW-1185">Reference proteome</keyword>
<dbReference type="PANTHER" id="PTHR37696:SF1">
    <property type="entry name" value="ADENYLOSUCCINATE SYNTHETASE-RELATED"/>
    <property type="match status" value="1"/>
</dbReference>
<reference evidence="1" key="1">
    <citation type="submission" date="2021-01" db="EMBL/GenBank/DDBJ databases">
        <title>Adiantum capillus-veneris genome.</title>
        <authorList>
            <person name="Fang Y."/>
            <person name="Liao Q."/>
        </authorList>
    </citation>
    <scope>NUCLEOTIDE SEQUENCE</scope>
    <source>
        <strain evidence="1">H3</strain>
        <tissue evidence="1">Leaf</tissue>
    </source>
</reference>
<dbReference type="EMBL" id="JABFUD020000010">
    <property type="protein sequence ID" value="KAI5074614.1"/>
    <property type="molecule type" value="Genomic_DNA"/>
</dbReference>
<dbReference type="AlphaFoldDB" id="A0A9D4UV63"/>
<evidence type="ECO:0000313" key="2">
    <source>
        <dbReference type="Proteomes" id="UP000886520"/>
    </source>
</evidence>
<name>A0A9D4UV63_ADICA</name>
<dbReference type="Proteomes" id="UP000886520">
    <property type="component" value="Chromosome 10"/>
</dbReference>
<comment type="caution">
    <text evidence="1">The sequence shown here is derived from an EMBL/GenBank/DDBJ whole genome shotgun (WGS) entry which is preliminary data.</text>
</comment>
<dbReference type="PANTHER" id="PTHR37696">
    <property type="entry name" value="ADENYLOSUCCINATE SYNTHETASE-RELATED"/>
    <property type="match status" value="1"/>
</dbReference>
<dbReference type="OrthoDB" id="1933978at2759"/>
<proteinExistence type="predicted"/>